<dbReference type="InterPro" id="IPR010031">
    <property type="entry name" value="FAD_lactone_oxidase-like"/>
</dbReference>
<keyword evidence="2" id="KW-0812">Transmembrane</keyword>
<evidence type="ECO:0000313" key="5">
    <source>
        <dbReference type="Proteomes" id="UP000594342"/>
    </source>
</evidence>
<feature type="domain" description="FAD-binding PCMH-type" evidence="3">
    <location>
        <begin position="54"/>
        <end position="258"/>
    </location>
</feature>
<dbReference type="GO" id="GO:0003885">
    <property type="term" value="F:D-arabinono-1,4-lactone oxidase activity"/>
    <property type="evidence" value="ECO:0007669"/>
    <property type="project" value="InterPro"/>
</dbReference>
<dbReference type="Proteomes" id="UP000594342">
    <property type="component" value="Unassembled WGS sequence"/>
</dbReference>
<dbReference type="EMBL" id="UPSH01000001">
    <property type="protein sequence ID" value="VBB17841.1"/>
    <property type="molecule type" value="Genomic_DNA"/>
</dbReference>
<comment type="caution">
    <text evidence="4">The sequence shown here is derived from an EMBL/GenBank/DDBJ whole genome shotgun (WGS) entry which is preliminary data.</text>
</comment>
<proteinExistence type="predicted"/>
<sequence length="559" mass="62249">MNNRYLTPINDLVKLIKHIFLAVLNAVVTICTFDRINVLEGMSLKNRYFLWHREISYPSHVYYPRSVNELRNLVKSSSRFRVVGAGKSNNHLADSPTLISLDNLNKIVELDSKGVVTVQGGARLNELAEYLDRFGRAVQVLPTSSRISIGGAVVNNVHLSGDRTSAHFTDSIIELTIMTSCGDIVTVKPHVHSKPTCQTECDDINSRKCCDKMCCKQFLTTLKDTECKVSDDDIFNAVINSAGCVAIVLEAKILTIPQEYFKVKILTVPSTKLNTKLKTLIRCSDKVFVFYVPKCDASLVMTQDLTTKPYWIVGLYYKLMRTIALVANVLLFSVVFPILTMLGLRSLNQTIINIIPSVSIVVPSHLAMFLSPTGGFFETEFSYPASRVCLSGVLKKMSHIMTHNSPRAPFASIGIRFSSEQKYGLLGPNCKVTENTCDSDVIDAVDPVDPVESKDSVYGCGCKSRCSGKKLSSNYVWISSLSTFASGTVPMHDEIVKYGKQIGARFHTGKHLGTWRDSKVDDAYMKQIYGDKYDKFIEVRNSLDPEGKMLNSSNFLTRD</sequence>
<evidence type="ECO:0000313" key="4">
    <source>
        <dbReference type="EMBL" id="VBB17841.1"/>
    </source>
</evidence>
<keyword evidence="2" id="KW-0472">Membrane</keyword>
<name>A0A5K0U8J1_9VIRU</name>
<evidence type="ECO:0000259" key="3">
    <source>
        <dbReference type="PROSITE" id="PS51387"/>
    </source>
</evidence>
<dbReference type="Gene3D" id="3.30.43.10">
    <property type="entry name" value="Uridine Diphospho-n-acetylenolpyruvylglucosamine Reductase, domain 2"/>
    <property type="match status" value="1"/>
</dbReference>
<dbReference type="PANTHER" id="PTHR43762:SF1">
    <property type="entry name" value="D-ARABINONO-1,4-LACTONE OXIDASE"/>
    <property type="match status" value="1"/>
</dbReference>
<protein>
    <submittedName>
        <fullName evidence="4">FAD-binding protein</fullName>
    </submittedName>
</protein>
<dbReference type="GO" id="GO:0016020">
    <property type="term" value="C:membrane"/>
    <property type="evidence" value="ECO:0007669"/>
    <property type="project" value="InterPro"/>
</dbReference>
<dbReference type="PANTHER" id="PTHR43762">
    <property type="entry name" value="L-GULONOLACTONE OXIDASE"/>
    <property type="match status" value="1"/>
</dbReference>
<dbReference type="InterPro" id="IPR016167">
    <property type="entry name" value="FAD-bd_PCMH_sub1"/>
</dbReference>
<dbReference type="Pfam" id="PF04030">
    <property type="entry name" value="ALO"/>
    <property type="match status" value="1"/>
</dbReference>
<dbReference type="GO" id="GO:0071949">
    <property type="term" value="F:FAD binding"/>
    <property type="evidence" value="ECO:0007669"/>
    <property type="project" value="InterPro"/>
</dbReference>
<gene>
    <name evidence="4" type="ORF">YASMINEVIRUS_304</name>
</gene>
<dbReference type="InterPro" id="IPR016169">
    <property type="entry name" value="FAD-bd_PCMH_sub2"/>
</dbReference>
<feature type="transmembrane region" description="Helical" evidence="2">
    <location>
        <begin position="323"/>
        <end position="344"/>
    </location>
</feature>
<dbReference type="Pfam" id="PF01565">
    <property type="entry name" value="FAD_binding_4"/>
    <property type="match status" value="1"/>
</dbReference>
<dbReference type="InterPro" id="IPR036318">
    <property type="entry name" value="FAD-bd_PCMH-like_sf"/>
</dbReference>
<dbReference type="InterPro" id="IPR007173">
    <property type="entry name" value="ALO_C"/>
</dbReference>
<dbReference type="Gene3D" id="3.30.465.10">
    <property type="match status" value="1"/>
</dbReference>
<evidence type="ECO:0000256" key="2">
    <source>
        <dbReference type="SAM" id="Phobius"/>
    </source>
</evidence>
<dbReference type="InterPro" id="IPR016166">
    <property type="entry name" value="FAD-bd_PCMH"/>
</dbReference>
<keyword evidence="2" id="KW-1133">Transmembrane helix</keyword>
<accession>A0A5K0U8J1</accession>
<evidence type="ECO:0000256" key="1">
    <source>
        <dbReference type="ARBA" id="ARBA00023002"/>
    </source>
</evidence>
<reference evidence="4 5" key="1">
    <citation type="submission" date="2018-10" db="EMBL/GenBank/DDBJ databases">
        <authorList>
            <consortium name="IHU Genomes"/>
        </authorList>
    </citation>
    <scope>NUCLEOTIDE SEQUENCE [LARGE SCALE GENOMIC DNA]</scope>
    <source>
        <strain evidence="4 5">A1</strain>
    </source>
</reference>
<keyword evidence="1" id="KW-0560">Oxidoreductase</keyword>
<keyword evidence="5" id="KW-1185">Reference proteome</keyword>
<dbReference type="PROSITE" id="PS51387">
    <property type="entry name" value="FAD_PCMH"/>
    <property type="match status" value="1"/>
</dbReference>
<organism evidence="4 5">
    <name type="scientific">Yasminevirus sp. GU-2018</name>
    <dbReference type="NCBI Taxonomy" id="2420051"/>
    <lineage>
        <taxon>Viruses</taxon>
        <taxon>Varidnaviria</taxon>
        <taxon>Bamfordvirae</taxon>
        <taxon>Nucleocytoviricota</taxon>
        <taxon>Megaviricetes</taxon>
        <taxon>Imitervirales</taxon>
        <taxon>Mimiviridae</taxon>
        <taxon>Klosneuvirinae</taxon>
        <taxon>Yasminevirus</taxon>
        <taxon>Yasminevirus saudimassiliense</taxon>
    </lineage>
</organism>
<feature type="transmembrane region" description="Helical" evidence="2">
    <location>
        <begin position="350"/>
        <end position="370"/>
    </location>
</feature>
<dbReference type="InterPro" id="IPR006094">
    <property type="entry name" value="Oxid_FAD_bind_N"/>
</dbReference>
<dbReference type="SUPFAM" id="SSF56176">
    <property type="entry name" value="FAD-binding/transporter-associated domain-like"/>
    <property type="match status" value="1"/>
</dbReference>